<dbReference type="Gene3D" id="1.25.40.180">
    <property type="match status" value="1"/>
</dbReference>
<feature type="compositionally biased region" description="Polar residues" evidence="2">
    <location>
        <begin position="1"/>
        <end position="10"/>
    </location>
</feature>
<evidence type="ECO:0000313" key="5">
    <source>
        <dbReference type="Proteomes" id="UP001432322"/>
    </source>
</evidence>
<dbReference type="Pfam" id="PF02854">
    <property type="entry name" value="MIF4G"/>
    <property type="match status" value="1"/>
</dbReference>
<feature type="region of interest" description="Disordered" evidence="2">
    <location>
        <begin position="1055"/>
        <end position="1220"/>
    </location>
</feature>
<evidence type="ECO:0000256" key="2">
    <source>
        <dbReference type="SAM" id="MobiDB-lite"/>
    </source>
</evidence>
<evidence type="ECO:0000313" key="4">
    <source>
        <dbReference type="EMBL" id="GMT13778.1"/>
    </source>
</evidence>
<feature type="compositionally biased region" description="Low complexity" evidence="2">
    <location>
        <begin position="481"/>
        <end position="492"/>
    </location>
</feature>
<evidence type="ECO:0000256" key="1">
    <source>
        <dbReference type="SAM" id="Coils"/>
    </source>
</evidence>
<dbReference type="GO" id="GO:0003743">
    <property type="term" value="F:translation initiation factor activity"/>
    <property type="evidence" value="ECO:0007669"/>
    <property type="project" value="TreeGrafter"/>
</dbReference>
<gene>
    <name evidence="4" type="ORF">PFISCL1PPCAC_5075</name>
</gene>
<feature type="compositionally biased region" description="Polar residues" evidence="2">
    <location>
        <begin position="350"/>
        <end position="362"/>
    </location>
</feature>
<protein>
    <recommendedName>
        <fullName evidence="3">MIF4G domain-containing protein</fullName>
    </recommendedName>
</protein>
<proteinExistence type="predicted"/>
<feature type="region of interest" description="Disordered" evidence="2">
    <location>
        <begin position="523"/>
        <end position="546"/>
    </location>
</feature>
<reference evidence="4" key="1">
    <citation type="submission" date="2023-10" db="EMBL/GenBank/DDBJ databases">
        <title>Genome assembly of Pristionchus species.</title>
        <authorList>
            <person name="Yoshida K."/>
            <person name="Sommer R.J."/>
        </authorList>
    </citation>
    <scope>NUCLEOTIDE SEQUENCE</scope>
    <source>
        <strain evidence="4">RS5133</strain>
    </source>
</reference>
<evidence type="ECO:0000259" key="3">
    <source>
        <dbReference type="SMART" id="SM00543"/>
    </source>
</evidence>
<feature type="region of interest" description="Disordered" evidence="2">
    <location>
        <begin position="246"/>
        <end position="372"/>
    </location>
</feature>
<dbReference type="InterPro" id="IPR003890">
    <property type="entry name" value="MIF4G-like_typ-3"/>
</dbReference>
<dbReference type="InterPro" id="IPR016024">
    <property type="entry name" value="ARM-type_fold"/>
</dbReference>
<feature type="compositionally biased region" description="Gly residues" evidence="2">
    <location>
        <begin position="1072"/>
        <end position="1092"/>
    </location>
</feature>
<dbReference type="GO" id="GO:0003729">
    <property type="term" value="F:mRNA binding"/>
    <property type="evidence" value="ECO:0007669"/>
    <property type="project" value="TreeGrafter"/>
</dbReference>
<sequence length="1445" mass="159933">QTYHVMSNSIPGRGKQRKNGQDLNAGVMPMGGGPMVMPPNGTFVTPTVHQHGHVPTTNDYPRAAPGYVLELQHQPHQGTQGASLILPPGSTLQPVPPSSYAQMQGNPNARPGADSVPNPNMQWQNQQQQNIMQSGMGGMPQYMQQQQQQRLPQQQRMQYPQQPQMGYANVPAGYYHPAQYAQQYPQEQMYAAGMYPVYNGQMIPQQQYMTQPQQAGAPMHAPQAQPALHQGGAPPAGIAPGMAGMQQSNMGMAPASGAPNSYPGPAPVQHSHPAAPMMNPAQQSRPNVPAPAEPRKRNILMIVDPNTKETVNKEAVEASQREDDAPKADKDDSKGTDEMDSAAPEVKKQFATQILEQTNKSDQPAPAPAAALPVKASKCLFDASQLKQLNLSDKSDKSLEKEKEAVAVEVKKETEKKEKERESEFIPDRLLEPAYPNNYKEKQQQKQTSPDVTVSEMPAANNDEQRDDSHLTAQDDEIPASSSSEKNTSNDSAICVQTPVTPPPQTATEQTTVVVAESETVAAVAPAAEEEETTVAAPAAEKKPEPVAAVPIEKKLAQLEIVESVSQDEGSEPSTPAPVTPSVSETNTTLAEEEEDAEKAAAAAEEELQRKKAELEEEATKLQADPDQCDEAKGRYNREFLYNVRDYEMLFQVTACPLELLQRKELGVCRSLASSEPKKRDGGQGGFMPGWARQGGAPRTDRKAYQGRASEQHHRAGPRGGGSNKKLPPQIRPSIERRVDTNVQLHKAANAWKGDKVAADDESDEATKKMLLKNVRALFNKITPTTKDALINEFLAFKVYDTPALPDIISVIFDKAVEEPKFCPLYSSLCSIQVNEELAKNKNVSQFRNAILQRAQEVFSTKTQDDYIEEKNKEIEAEEDEKKKKEKQIELLEAKSKFRRRKFGNITFIGQLYLQQLLSTRIIHFCVFDLLKSVLEKKADTEIDDESVDCAVRLVETIGKRLQDELRKTQDEAKTMKDRGVKPPPALQEALASRQGFFEKTFDIFNTAKQHVSVRIKFMITDLQELKQRNWVPRNTKDAGPKKLDEIKKDIQKEAMENQQAQQQYERKVSRGGMGGPMGGGGGGHGGHGGNQKRGVIQRNSIERGTPDERRSQAHKSSNLIPRNASLQKKASLSSVTTSERGSLGGSSKNKWSGGASGGSESSRKEERAAGIQAAARIGAGPRSSSQASMKEDDGANASGNATQVNSEDEREANEKREKQEEKIVTRVLCDVKDYVSGEISLEEVREEIFKSVGNEKFENPSIDTVFKCLMNAATMRRNQLDMVAKFGLVISFCLLKKAEEKNNKERDEILKGIADFCREVVDKEIWEDVPKIWDFVAEVLINAHMPKEDLFVGAHATLVDFKDAFLVAAKDDRKPYTLFVLVLKRLAEMHHTRDKDNYLDVASWALDECEAITKKIDVNKLDKALKETTMEFNDNLHAILRHHQ</sequence>
<dbReference type="GO" id="GO:0016281">
    <property type="term" value="C:eukaryotic translation initiation factor 4F complex"/>
    <property type="evidence" value="ECO:0007669"/>
    <property type="project" value="TreeGrafter"/>
</dbReference>
<dbReference type="SMART" id="SM00543">
    <property type="entry name" value="MIF4G"/>
    <property type="match status" value="1"/>
</dbReference>
<feature type="compositionally biased region" description="Basic and acidic residues" evidence="2">
    <location>
        <begin position="699"/>
        <end position="714"/>
    </location>
</feature>
<feature type="region of interest" description="Disordered" evidence="2">
    <location>
        <begin position="563"/>
        <end position="632"/>
    </location>
</feature>
<feature type="coiled-coil region" evidence="1">
    <location>
        <begin position="868"/>
        <end position="897"/>
    </location>
</feature>
<accession>A0AAV5V607</accession>
<feature type="domain" description="MIF4G" evidence="3">
    <location>
        <begin position="772"/>
        <end position="1030"/>
    </location>
</feature>
<dbReference type="Proteomes" id="UP001432322">
    <property type="component" value="Unassembled WGS sequence"/>
</dbReference>
<feature type="compositionally biased region" description="Basic and acidic residues" evidence="2">
    <location>
        <begin position="1101"/>
        <end position="1112"/>
    </location>
</feature>
<feature type="non-terminal residue" evidence="4">
    <location>
        <position position="1"/>
    </location>
</feature>
<feature type="region of interest" description="Disordered" evidence="2">
    <location>
        <begin position="1"/>
        <end position="24"/>
    </location>
</feature>
<feature type="compositionally biased region" description="Polar residues" evidence="2">
    <location>
        <begin position="1115"/>
        <end position="1151"/>
    </location>
</feature>
<keyword evidence="1" id="KW-0175">Coiled coil</keyword>
<feature type="region of interest" description="Disordered" evidence="2">
    <location>
        <begin position="96"/>
        <end position="118"/>
    </location>
</feature>
<name>A0AAV5V607_9BILA</name>
<organism evidence="4 5">
    <name type="scientific">Pristionchus fissidentatus</name>
    <dbReference type="NCBI Taxonomy" id="1538716"/>
    <lineage>
        <taxon>Eukaryota</taxon>
        <taxon>Metazoa</taxon>
        <taxon>Ecdysozoa</taxon>
        <taxon>Nematoda</taxon>
        <taxon>Chromadorea</taxon>
        <taxon>Rhabditida</taxon>
        <taxon>Rhabditina</taxon>
        <taxon>Diplogasteromorpha</taxon>
        <taxon>Diplogasteroidea</taxon>
        <taxon>Neodiplogasteridae</taxon>
        <taxon>Pristionchus</taxon>
    </lineage>
</organism>
<comment type="caution">
    <text evidence="4">The sequence shown here is derived from an EMBL/GenBank/DDBJ whole genome shotgun (WGS) entry which is preliminary data.</text>
</comment>
<feature type="compositionally biased region" description="Low complexity" evidence="2">
    <location>
        <begin position="1170"/>
        <end position="1181"/>
    </location>
</feature>
<feature type="compositionally biased region" description="Basic and acidic residues" evidence="2">
    <location>
        <begin position="306"/>
        <end position="337"/>
    </location>
</feature>
<dbReference type="PANTHER" id="PTHR23253">
    <property type="entry name" value="EUKARYOTIC TRANSLATION INITIATION FACTOR 4 GAMMA"/>
    <property type="match status" value="1"/>
</dbReference>
<feature type="region of interest" description="Disordered" evidence="2">
    <location>
        <begin position="388"/>
        <end position="511"/>
    </location>
</feature>
<dbReference type="SUPFAM" id="SSF48371">
    <property type="entry name" value="ARM repeat"/>
    <property type="match status" value="1"/>
</dbReference>
<dbReference type="PANTHER" id="PTHR23253:SF78">
    <property type="entry name" value="EUKARYOTIC TRANSLATION INITIATION FACTOR 4G1, ISOFORM B-RELATED"/>
    <property type="match status" value="1"/>
</dbReference>
<keyword evidence="5" id="KW-1185">Reference proteome</keyword>
<feature type="region of interest" description="Disordered" evidence="2">
    <location>
        <begin position="673"/>
        <end position="736"/>
    </location>
</feature>
<feature type="compositionally biased region" description="Basic and acidic residues" evidence="2">
    <location>
        <begin position="393"/>
        <end position="431"/>
    </location>
</feature>
<dbReference type="EMBL" id="BTSY01000002">
    <property type="protein sequence ID" value="GMT13778.1"/>
    <property type="molecule type" value="Genomic_DNA"/>
</dbReference>
<feature type="compositionally biased region" description="Basic and acidic residues" evidence="2">
    <location>
        <begin position="607"/>
        <end position="620"/>
    </location>
</feature>